<keyword evidence="2" id="KW-0813">Transport</keyword>
<comment type="subcellular location">
    <subcellularLocation>
        <location evidence="1">Membrane</location>
    </subcellularLocation>
</comment>
<keyword evidence="5 7" id="KW-1133">Transmembrane helix</keyword>
<keyword evidence="4" id="KW-0249">Electron transport</keyword>
<evidence type="ECO:0000256" key="5">
    <source>
        <dbReference type="ARBA" id="ARBA00022989"/>
    </source>
</evidence>
<keyword evidence="6 7" id="KW-0472">Membrane</keyword>
<gene>
    <name evidence="9" type="ORF">LOD99_8409</name>
</gene>
<protein>
    <submittedName>
        <fullName evidence="9">Cytochrome b561 domain-containing protein 2</fullName>
    </submittedName>
</protein>
<dbReference type="InterPro" id="IPR006593">
    <property type="entry name" value="Cyt_b561/ferric_Rdtase_TM"/>
</dbReference>
<evidence type="ECO:0000256" key="2">
    <source>
        <dbReference type="ARBA" id="ARBA00022448"/>
    </source>
</evidence>
<evidence type="ECO:0000259" key="8">
    <source>
        <dbReference type="Pfam" id="PF03188"/>
    </source>
</evidence>
<accession>A0AAV7JHJ0</accession>
<organism evidence="9 10">
    <name type="scientific">Oopsacas minuta</name>
    <dbReference type="NCBI Taxonomy" id="111878"/>
    <lineage>
        <taxon>Eukaryota</taxon>
        <taxon>Metazoa</taxon>
        <taxon>Porifera</taxon>
        <taxon>Hexactinellida</taxon>
        <taxon>Hexasterophora</taxon>
        <taxon>Lyssacinosida</taxon>
        <taxon>Leucopsacidae</taxon>
        <taxon>Oopsacas</taxon>
    </lineage>
</organism>
<proteinExistence type="predicted"/>
<evidence type="ECO:0000256" key="4">
    <source>
        <dbReference type="ARBA" id="ARBA00022982"/>
    </source>
</evidence>
<evidence type="ECO:0000256" key="3">
    <source>
        <dbReference type="ARBA" id="ARBA00022692"/>
    </source>
</evidence>
<dbReference type="GO" id="GO:0016020">
    <property type="term" value="C:membrane"/>
    <property type="evidence" value="ECO:0007669"/>
    <property type="project" value="UniProtKB-SubCell"/>
</dbReference>
<reference evidence="9 10" key="1">
    <citation type="journal article" date="2023" name="BMC Biol.">
        <title>The compact genome of the sponge Oopsacas minuta (Hexactinellida) is lacking key metazoan core genes.</title>
        <authorList>
            <person name="Santini S."/>
            <person name="Schenkelaars Q."/>
            <person name="Jourda C."/>
            <person name="Duchesne M."/>
            <person name="Belahbib H."/>
            <person name="Rocher C."/>
            <person name="Selva M."/>
            <person name="Riesgo A."/>
            <person name="Vervoort M."/>
            <person name="Leys S.P."/>
            <person name="Kodjabachian L."/>
            <person name="Le Bivic A."/>
            <person name="Borchiellini C."/>
            <person name="Claverie J.M."/>
            <person name="Renard E."/>
        </authorList>
    </citation>
    <scope>NUCLEOTIDE SEQUENCE [LARGE SCALE GENOMIC DNA]</scope>
    <source>
        <strain evidence="9">SPO-2</strain>
    </source>
</reference>
<dbReference type="Pfam" id="PF03188">
    <property type="entry name" value="Cytochrom_B561"/>
    <property type="match status" value="1"/>
</dbReference>
<dbReference type="AlphaFoldDB" id="A0AAV7JHJ0"/>
<sequence>MSKGVVSEEEISNVETGSTFRKVTSENHIPALSSAENGKAKWTTQRSNVPKAFRIIFAVTAHVVLLIGVGEPFYLLKPPLNDQTEYSVNILFKWHVCCSVMLVAIFTESIWVFSGSIGLFPFWGPTAKFRAHVFIYLISYVWCFAGWYVASFNHFLAGRPYYASWHGILGLILNIYMIVNWLAGCSLLYDRIRTNFVMEIYIWSLVLILTAMAVVVYTSMFSFWFTRTFYGASWHLHFFVLVGWYLYTLVTLLTIRNQVYV</sequence>
<evidence type="ECO:0000313" key="10">
    <source>
        <dbReference type="Proteomes" id="UP001165289"/>
    </source>
</evidence>
<name>A0AAV7JHJ0_9METZ</name>
<keyword evidence="3 7" id="KW-0812">Transmembrane</keyword>
<evidence type="ECO:0000256" key="1">
    <source>
        <dbReference type="ARBA" id="ARBA00004370"/>
    </source>
</evidence>
<feature type="transmembrane region" description="Helical" evidence="7">
    <location>
        <begin position="52"/>
        <end position="70"/>
    </location>
</feature>
<evidence type="ECO:0000313" key="9">
    <source>
        <dbReference type="EMBL" id="KAI6647949.1"/>
    </source>
</evidence>
<feature type="transmembrane region" description="Helical" evidence="7">
    <location>
        <begin position="201"/>
        <end position="224"/>
    </location>
</feature>
<feature type="transmembrane region" description="Helical" evidence="7">
    <location>
        <begin position="133"/>
        <end position="150"/>
    </location>
</feature>
<dbReference type="EMBL" id="JAKMXF010000335">
    <property type="protein sequence ID" value="KAI6647949.1"/>
    <property type="molecule type" value="Genomic_DNA"/>
</dbReference>
<feature type="transmembrane region" description="Helical" evidence="7">
    <location>
        <begin position="90"/>
        <end position="113"/>
    </location>
</feature>
<dbReference type="Gene3D" id="1.20.120.1770">
    <property type="match status" value="1"/>
</dbReference>
<keyword evidence="10" id="KW-1185">Reference proteome</keyword>
<evidence type="ECO:0000256" key="6">
    <source>
        <dbReference type="ARBA" id="ARBA00023136"/>
    </source>
</evidence>
<evidence type="ECO:0000256" key="7">
    <source>
        <dbReference type="SAM" id="Phobius"/>
    </source>
</evidence>
<comment type="caution">
    <text evidence="9">The sequence shown here is derived from an EMBL/GenBank/DDBJ whole genome shotgun (WGS) entry which is preliminary data.</text>
</comment>
<feature type="transmembrane region" description="Helical" evidence="7">
    <location>
        <begin position="162"/>
        <end position="189"/>
    </location>
</feature>
<dbReference type="Proteomes" id="UP001165289">
    <property type="component" value="Unassembled WGS sequence"/>
</dbReference>
<feature type="transmembrane region" description="Helical" evidence="7">
    <location>
        <begin position="236"/>
        <end position="255"/>
    </location>
</feature>
<feature type="domain" description="Cytochrome b561" evidence="8">
    <location>
        <begin position="94"/>
        <end position="223"/>
    </location>
</feature>